<gene>
    <name evidence="2" type="ORF">FY036_06530</name>
</gene>
<name>A0A5D4GZL9_9HYPH</name>
<keyword evidence="3" id="KW-1185">Reference proteome</keyword>
<reference evidence="2 3" key="2">
    <citation type="submission" date="2019-09" db="EMBL/GenBank/DDBJ databases">
        <title>Mesorhizobium sp. MaA-C15 isolated from Microcystis aeruginosa.</title>
        <authorList>
            <person name="Jeong S.E."/>
            <person name="Jin H.M."/>
            <person name="Jeon C.O."/>
        </authorList>
    </citation>
    <scope>NUCLEOTIDE SEQUENCE [LARGE SCALE GENOMIC DNA]</scope>
    <source>
        <strain evidence="2 3">MaA-C15</strain>
    </source>
</reference>
<organism evidence="2 3">
    <name type="scientific">Neoaquamicrobium microcysteis</name>
    <dbReference type="NCBI Taxonomy" id="2682781"/>
    <lineage>
        <taxon>Bacteria</taxon>
        <taxon>Pseudomonadati</taxon>
        <taxon>Pseudomonadota</taxon>
        <taxon>Alphaproteobacteria</taxon>
        <taxon>Hyphomicrobiales</taxon>
        <taxon>Phyllobacteriaceae</taxon>
        <taxon>Neoaquamicrobium</taxon>
    </lineage>
</organism>
<dbReference type="AlphaFoldDB" id="A0A5D4GZL9"/>
<dbReference type="EMBL" id="VSZS01000058">
    <property type="protein sequence ID" value="TYR33838.1"/>
    <property type="molecule type" value="Genomic_DNA"/>
</dbReference>
<sequence>MGYKADVIRVMIASPSDVAAEREVVRSVIHEWNAIHSEDRGIVLMPVGWESHSFPAMGDRPQAIINKQILKGCDLLVAVFWTKLGTPTGNAASGTAEEIEEHLAAGKPALIYFSSEPVVLDSIDPQQYQALKAFKQRTMADGLIEEYDTKNEFRQKLARQLAQTVIKRFGRSDEFTGSEPASIIHESPRPQISNQARELLLEAVKDQNGMIMRLQHLSGSVVQTNGRNLIESNDGREIARWRSAIDQLERLHLIEDRNGKGEVFYVTNSGFETADRLVQGS</sequence>
<accession>A0A5D4GZL9</accession>
<comment type="caution">
    <text evidence="2">The sequence shown here is derived from an EMBL/GenBank/DDBJ whole genome shotgun (WGS) entry which is preliminary data.</text>
</comment>
<evidence type="ECO:0000313" key="3">
    <source>
        <dbReference type="Proteomes" id="UP000323258"/>
    </source>
</evidence>
<evidence type="ECO:0000259" key="1">
    <source>
        <dbReference type="Pfam" id="PF13271"/>
    </source>
</evidence>
<evidence type="ECO:0000313" key="2">
    <source>
        <dbReference type="EMBL" id="TYR33838.1"/>
    </source>
</evidence>
<protein>
    <submittedName>
        <fullName evidence="2">DUF4062 domain-containing protein</fullName>
    </submittedName>
</protein>
<dbReference type="OrthoDB" id="9784936at2"/>
<feature type="domain" description="DUF4062" evidence="1">
    <location>
        <begin position="9"/>
        <end position="100"/>
    </location>
</feature>
<dbReference type="Proteomes" id="UP000323258">
    <property type="component" value="Unassembled WGS sequence"/>
</dbReference>
<reference evidence="2 3" key="1">
    <citation type="submission" date="2019-08" db="EMBL/GenBank/DDBJ databases">
        <authorList>
            <person name="Seo Y.L."/>
        </authorList>
    </citation>
    <scope>NUCLEOTIDE SEQUENCE [LARGE SCALE GENOMIC DNA]</scope>
    <source>
        <strain evidence="2 3">MaA-C15</strain>
    </source>
</reference>
<proteinExistence type="predicted"/>
<dbReference type="Pfam" id="PF13271">
    <property type="entry name" value="DUF4062"/>
    <property type="match status" value="1"/>
</dbReference>
<dbReference type="InterPro" id="IPR025139">
    <property type="entry name" value="DUF4062"/>
</dbReference>